<keyword evidence="3" id="KW-1185">Reference proteome</keyword>
<proteinExistence type="predicted"/>
<dbReference type="RefSeq" id="WP_226599367.1">
    <property type="nucleotide sequence ID" value="NZ_BNDY01000017.1"/>
</dbReference>
<gene>
    <name evidence="2" type="ORF">Sviol_50420</name>
</gene>
<evidence type="ECO:0000313" key="3">
    <source>
        <dbReference type="Proteomes" id="UP001050808"/>
    </source>
</evidence>
<feature type="region of interest" description="Disordered" evidence="1">
    <location>
        <begin position="165"/>
        <end position="191"/>
    </location>
</feature>
<dbReference type="Pfam" id="PF13565">
    <property type="entry name" value="HTH_32"/>
    <property type="match status" value="1"/>
</dbReference>
<comment type="caution">
    <text evidence="2">The sequence shown here is derived from an EMBL/GenBank/DDBJ whole genome shotgun (WGS) entry which is preliminary data.</text>
</comment>
<reference evidence="2" key="1">
    <citation type="submission" date="2024-05" db="EMBL/GenBank/DDBJ databases">
        <title>Whole genome shotgun sequence of Streptomyces violascens NBRC 12920.</title>
        <authorList>
            <person name="Komaki H."/>
            <person name="Tamura T."/>
        </authorList>
    </citation>
    <scope>NUCLEOTIDE SEQUENCE</scope>
    <source>
        <strain evidence="2">NBRC 12920</strain>
    </source>
</reference>
<protein>
    <recommendedName>
        <fullName evidence="4">Transposase</fullName>
    </recommendedName>
</protein>
<dbReference type="EMBL" id="BNDY01000017">
    <property type="protein sequence ID" value="GHI40634.1"/>
    <property type="molecule type" value="Genomic_DNA"/>
</dbReference>
<organism evidence="2 3">
    <name type="scientific">Streptomyces violascens</name>
    <dbReference type="NCBI Taxonomy" id="67381"/>
    <lineage>
        <taxon>Bacteria</taxon>
        <taxon>Bacillati</taxon>
        <taxon>Actinomycetota</taxon>
        <taxon>Actinomycetes</taxon>
        <taxon>Kitasatosporales</taxon>
        <taxon>Streptomycetaceae</taxon>
        <taxon>Streptomyces</taxon>
    </lineage>
</organism>
<sequence>MVLWARPSRDGAELKVVNRLVGARKAPRDLAVRARMVQLSWSGQRVPVIAAVLGCSPKTVRCWLHRFNRAGVAGLEDLGGQGRKRRITEQERSRVIALVKMLPPGRLRWEPVDELWAPDELGPAEWTLDTLAVAAQADGIQVSRSQVRRILLAEGVRWRRPRSWTRSADPDFVPKGRGSSACTPPRRPTRR</sequence>
<evidence type="ECO:0000313" key="2">
    <source>
        <dbReference type="EMBL" id="GHI40634.1"/>
    </source>
</evidence>
<dbReference type="InterPro" id="IPR009057">
    <property type="entry name" value="Homeodomain-like_sf"/>
</dbReference>
<evidence type="ECO:0008006" key="4">
    <source>
        <dbReference type="Google" id="ProtNLM"/>
    </source>
</evidence>
<evidence type="ECO:0000256" key="1">
    <source>
        <dbReference type="SAM" id="MobiDB-lite"/>
    </source>
</evidence>
<dbReference type="Proteomes" id="UP001050808">
    <property type="component" value="Unassembled WGS sequence"/>
</dbReference>
<dbReference type="SUPFAM" id="SSF46689">
    <property type="entry name" value="Homeodomain-like"/>
    <property type="match status" value="1"/>
</dbReference>
<accession>A0ABQ3QTK6</accession>
<name>A0ABQ3QTK6_9ACTN</name>